<name>A0A101JB51_9ACTN</name>
<feature type="transmembrane region" description="Helical" evidence="1">
    <location>
        <begin position="139"/>
        <end position="160"/>
    </location>
</feature>
<proteinExistence type="predicted"/>
<keyword evidence="1" id="KW-1133">Transmembrane helix</keyword>
<keyword evidence="1" id="KW-0812">Transmembrane</keyword>
<accession>A0A101JB51</accession>
<dbReference type="InterPro" id="IPR025671">
    <property type="entry name" value="HXXEE"/>
</dbReference>
<evidence type="ECO:0000313" key="3">
    <source>
        <dbReference type="Proteomes" id="UP000053244"/>
    </source>
</evidence>
<dbReference type="Pfam" id="PF13787">
    <property type="entry name" value="HXXEE"/>
    <property type="match status" value="1"/>
</dbReference>
<dbReference type="EMBL" id="LLZH01000331">
    <property type="protein sequence ID" value="KUL23543.1"/>
    <property type="molecule type" value="Genomic_DNA"/>
</dbReference>
<evidence type="ECO:0000256" key="1">
    <source>
        <dbReference type="SAM" id="Phobius"/>
    </source>
</evidence>
<sequence>MTPMTKVAAGLFGTWALSDLEELWTMSRSSRYLLPRLPAALPVPARLRRDGLSQRHVALGIAAMGLLIGAAAAEGVRSQGRSPIFRGVLLAYGLHGFGHLGMAAVAGRYVSGAATAPVIVIPYWLWARRELARHGIAEVDGPAAAVAIAGPAILMGVHALTYRLTHD</sequence>
<organism evidence="2 3">
    <name type="scientific">Actinoplanes awajinensis subsp. mycoplanecinus</name>
    <dbReference type="NCBI Taxonomy" id="135947"/>
    <lineage>
        <taxon>Bacteria</taxon>
        <taxon>Bacillati</taxon>
        <taxon>Actinomycetota</taxon>
        <taxon>Actinomycetes</taxon>
        <taxon>Micromonosporales</taxon>
        <taxon>Micromonosporaceae</taxon>
        <taxon>Actinoplanes</taxon>
    </lineage>
</organism>
<protein>
    <recommendedName>
        <fullName evidence="4">HXXEE domain-containing protein</fullName>
    </recommendedName>
</protein>
<comment type="caution">
    <text evidence="2">The sequence shown here is derived from an EMBL/GenBank/DDBJ whole genome shotgun (WGS) entry which is preliminary data.</text>
</comment>
<dbReference type="AlphaFoldDB" id="A0A101JB51"/>
<evidence type="ECO:0008006" key="4">
    <source>
        <dbReference type="Google" id="ProtNLM"/>
    </source>
</evidence>
<evidence type="ECO:0000313" key="2">
    <source>
        <dbReference type="EMBL" id="KUL23543.1"/>
    </source>
</evidence>
<feature type="transmembrane region" description="Helical" evidence="1">
    <location>
        <begin position="53"/>
        <end position="72"/>
    </location>
</feature>
<dbReference type="RefSeq" id="WP_198171296.1">
    <property type="nucleotide sequence ID" value="NZ_LLZH01000331.1"/>
</dbReference>
<keyword evidence="1" id="KW-0472">Membrane</keyword>
<feature type="transmembrane region" description="Helical" evidence="1">
    <location>
        <begin position="84"/>
        <end position="103"/>
    </location>
</feature>
<gene>
    <name evidence="2" type="ORF">ADL15_46085</name>
</gene>
<keyword evidence="3" id="KW-1185">Reference proteome</keyword>
<dbReference type="Proteomes" id="UP000053244">
    <property type="component" value="Unassembled WGS sequence"/>
</dbReference>
<reference evidence="2 3" key="1">
    <citation type="submission" date="2015-10" db="EMBL/GenBank/DDBJ databases">
        <authorList>
            <person name="Gilbert D.G."/>
        </authorList>
    </citation>
    <scope>NUCLEOTIDE SEQUENCE [LARGE SCALE GENOMIC DNA]</scope>
    <source>
        <strain evidence="2 3">NRRL B-16712</strain>
    </source>
</reference>
<feature type="transmembrane region" description="Helical" evidence="1">
    <location>
        <begin position="109"/>
        <end position="127"/>
    </location>
</feature>